<dbReference type="EMBL" id="OMOQ01000004">
    <property type="protein sequence ID" value="SPH24769.1"/>
    <property type="molecule type" value="Genomic_DNA"/>
</dbReference>
<dbReference type="Pfam" id="PF13489">
    <property type="entry name" value="Methyltransf_23"/>
    <property type="match status" value="1"/>
</dbReference>
<dbReference type="Gene3D" id="3.40.50.150">
    <property type="entry name" value="Vaccinia Virus protein VP39"/>
    <property type="match status" value="1"/>
</dbReference>
<dbReference type="SUPFAM" id="SSF53335">
    <property type="entry name" value="S-adenosyl-L-methionine-dependent methyltransferases"/>
    <property type="match status" value="1"/>
</dbReference>
<dbReference type="InterPro" id="IPR029063">
    <property type="entry name" value="SAM-dependent_MTases_sf"/>
</dbReference>
<dbReference type="RefSeq" id="WP_108854769.1">
    <property type="nucleotide sequence ID" value="NZ_OMOQ01000004.1"/>
</dbReference>
<dbReference type="GO" id="GO:0102208">
    <property type="term" value="F:2-polyprenyl-6-hydroxyphenol methylase activity"/>
    <property type="evidence" value="ECO:0007669"/>
    <property type="project" value="UniProtKB-EC"/>
</dbReference>
<name>A0A2R8BN66_9RHOB</name>
<protein>
    <submittedName>
        <fullName evidence="1">Ubiquinone biosynthesis O-methyltransferase</fullName>
        <ecNumber evidence="1">2.1.1.222</ecNumber>
    </submittedName>
</protein>
<accession>A0A2R8BN66</accession>
<gene>
    <name evidence="1" type="primary">ubiG_2</name>
    <name evidence="1" type="ORF">DEA8626_03806</name>
</gene>
<reference evidence="1 2" key="1">
    <citation type="submission" date="2018-03" db="EMBL/GenBank/DDBJ databases">
        <authorList>
            <person name="Keele B.F."/>
        </authorList>
    </citation>
    <scope>NUCLEOTIDE SEQUENCE [LARGE SCALE GENOMIC DNA]</scope>
    <source>
        <strain evidence="1 2">CECT 8626</strain>
    </source>
</reference>
<dbReference type="CDD" id="cd02440">
    <property type="entry name" value="AdoMet_MTases"/>
    <property type="match status" value="1"/>
</dbReference>
<evidence type="ECO:0000313" key="2">
    <source>
        <dbReference type="Proteomes" id="UP000244924"/>
    </source>
</evidence>
<dbReference type="EC" id="2.1.1.222" evidence="1"/>
<keyword evidence="1" id="KW-0830">Ubiquinone</keyword>
<keyword evidence="1" id="KW-0489">Methyltransferase</keyword>
<dbReference type="OrthoDB" id="8153637at2"/>
<keyword evidence="1" id="KW-0808">Transferase</keyword>
<dbReference type="Proteomes" id="UP000244924">
    <property type="component" value="Unassembled WGS sequence"/>
</dbReference>
<organism evidence="1 2">
    <name type="scientific">Albidovulum aquaemixtae</name>
    <dbReference type="NCBI Taxonomy" id="1542388"/>
    <lineage>
        <taxon>Bacteria</taxon>
        <taxon>Pseudomonadati</taxon>
        <taxon>Pseudomonadota</taxon>
        <taxon>Alphaproteobacteria</taxon>
        <taxon>Rhodobacterales</taxon>
        <taxon>Paracoccaceae</taxon>
        <taxon>Albidovulum</taxon>
    </lineage>
</organism>
<keyword evidence="2" id="KW-1185">Reference proteome</keyword>
<dbReference type="AlphaFoldDB" id="A0A2R8BN66"/>
<sequence>MDYHYTPPPVPTLARWRRLYRSHPGLSVLRVLEYEALAAQPLAGRVLDVGGGAKSPYVSHMSQGIEVESVNIDPKIEPTYLIEPGERFPVPEARYDHVICLNTLEHIYDAASVLKDIRRVLKPGGTAIVTVPWIFRIHAHPDDYFRATPSWWRESFERAGFSQLELQPLVWGRYTSASAISGHRGPFPRLMFHGAHLRDWLYALLTVRGGTYSGKRGERICAVSSGWMMIGEA</sequence>
<dbReference type="GO" id="GO:0032259">
    <property type="term" value="P:methylation"/>
    <property type="evidence" value="ECO:0007669"/>
    <property type="project" value="UniProtKB-KW"/>
</dbReference>
<proteinExistence type="predicted"/>
<evidence type="ECO:0000313" key="1">
    <source>
        <dbReference type="EMBL" id="SPH24769.1"/>
    </source>
</evidence>